<dbReference type="InterPro" id="IPR009097">
    <property type="entry name" value="Cyclic_Pdiesterase"/>
</dbReference>
<dbReference type="PANTHER" id="PTHR36039">
    <property type="match status" value="1"/>
</dbReference>
<dbReference type="AlphaFoldDB" id="G7TBR2"/>
<dbReference type="EMBL" id="CP003057">
    <property type="protein sequence ID" value="AEQ96133.1"/>
    <property type="molecule type" value="Genomic_DNA"/>
</dbReference>
<dbReference type="KEGG" id="xor:XOC_1982"/>
<accession>G7TBR2</accession>
<dbReference type="PANTHER" id="PTHR36039:SF2">
    <property type="entry name" value="RNA LIGASE_CYCLIC NUCLEOTIDE PHOSPHODIESTERASE FAMILY PROTEIN"/>
    <property type="match status" value="1"/>
</dbReference>
<dbReference type="RefSeq" id="WP_014502959.1">
    <property type="nucleotide sequence ID" value="NC_017267.2"/>
</dbReference>
<evidence type="ECO:0008006" key="3">
    <source>
        <dbReference type="Google" id="ProtNLM"/>
    </source>
</evidence>
<dbReference type="eggNOG" id="COG1514">
    <property type="taxonomic scope" value="Bacteria"/>
</dbReference>
<dbReference type="HOGENOM" id="CLU_094015_1_0_6"/>
<dbReference type="Pfam" id="PF13563">
    <property type="entry name" value="2_5_RNA_ligase2"/>
    <property type="match status" value="1"/>
</dbReference>
<dbReference type="Gene3D" id="3.90.1140.10">
    <property type="entry name" value="Cyclic phosphodiesterase"/>
    <property type="match status" value="1"/>
</dbReference>
<organism evidence="1 2">
    <name type="scientific">Xanthomonas oryzae pv. oryzicola (strain BLS256)</name>
    <dbReference type="NCBI Taxonomy" id="383407"/>
    <lineage>
        <taxon>Bacteria</taxon>
        <taxon>Pseudomonadati</taxon>
        <taxon>Pseudomonadota</taxon>
        <taxon>Gammaproteobacteria</taxon>
        <taxon>Lysobacterales</taxon>
        <taxon>Lysobacteraceae</taxon>
        <taxon>Xanthomonas</taxon>
    </lineage>
</organism>
<protein>
    <recommendedName>
        <fullName evidence="3">2'-5' RNA ligase family protein</fullName>
    </recommendedName>
</protein>
<dbReference type="SUPFAM" id="SSF55144">
    <property type="entry name" value="LigT-like"/>
    <property type="match status" value="1"/>
</dbReference>
<name>G7TBR2_XANOB</name>
<proteinExistence type="predicted"/>
<dbReference type="Proteomes" id="UP000008851">
    <property type="component" value="Chromosome"/>
</dbReference>
<sequence length="182" mass="19444">MPFAVHLRASGDAAAYWELVDRAASLEVTPSIRALGYPPHLTLAKYDLVVPGELESAVDTLAGRAPIPLRFQRIGAFDRGVLILWAAPTPDPALAALHARVHALLDPARCTPAYRPGQWVPHCTLALCVAESQRIAAERLLAAPLTPFVLSFDVVDCVSSPPINVLAERVLQSASATATPSR</sequence>
<evidence type="ECO:0000313" key="2">
    <source>
        <dbReference type="Proteomes" id="UP000008851"/>
    </source>
</evidence>
<evidence type="ECO:0000313" key="1">
    <source>
        <dbReference type="EMBL" id="AEQ96133.1"/>
    </source>
</evidence>
<reference evidence="1 2" key="1">
    <citation type="journal article" date="2011" name="J. Bacteriol.">
        <title>Two new complete genome sequences offer insight into host and tissue specificity of plant pathogenic Xanthomonas spp.</title>
        <authorList>
            <person name="Bogdanove A.J."/>
            <person name="Koebnik R."/>
            <person name="Lu H."/>
            <person name="Furutani A."/>
            <person name="Angiuoli S.V."/>
            <person name="Patil P.B."/>
            <person name="Van Sluys M.A."/>
            <person name="Ryan R.P."/>
            <person name="Meyer D.F."/>
            <person name="Han S.W."/>
            <person name="Aparna G."/>
            <person name="Rajaram M."/>
            <person name="Delcher A.L."/>
            <person name="Phillippy A.M."/>
            <person name="Puiu D."/>
            <person name="Schatz M.C."/>
            <person name="Shumway M."/>
            <person name="Sommer D.D."/>
            <person name="Trapnell C."/>
            <person name="Benahmed F."/>
            <person name="Dimitrov G."/>
            <person name="Madupu R."/>
            <person name="Radune D."/>
            <person name="Sullivan S."/>
            <person name="Jha G."/>
            <person name="Ishihara H."/>
            <person name="Lee S.W."/>
            <person name="Pandey A."/>
            <person name="Sharma V."/>
            <person name="Sriariyanun M."/>
            <person name="Szurek B."/>
            <person name="Vera-Cruz C.M."/>
            <person name="Dorman K.S."/>
            <person name="Ronald P.C."/>
            <person name="Verdier V."/>
            <person name="Dow J.M."/>
            <person name="Sonti R.V."/>
            <person name="Tsuge S."/>
            <person name="Brendel V.P."/>
            <person name="Rabinowicz P.D."/>
            <person name="Leach J.E."/>
            <person name="White F.F."/>
            <person name="Salzberg S.L."/>
        </authorList>
    </citation>
    <scope>NUCLEOTIDE SEQUENCE [LARGE SCALE GENOMIC DNA]</scope>
    <source>
        <strain evidence="1 2">BLS256</strain>
    </source>
</reference>
<gene>
    <name evidence="1" type="ORF">XOC_1982</name>
</gene>